<dbReference type="PANTHER" id="PTHR32438">
    <property type="entry name" value="4-ALPHA-GLUCANOTRANSFERASE DPE1, CHLOROPLASTIC/AMYLOPLASTIC"/>
    <property type="match status" value="1"/>
</dbReference>
<dbReference type="InterPro" id="IPR017853">
    <property type="entry name" value="GH"/>
</dbReference>
<keyword evidence="6 10" id="KW-0808">Transferase</keyword>
<dbReference type="Proteomes" id="UP000823613">
    <property type="component" value="Unassembled WGS sequence"/>
</dbReference>
<evidence type="ECO:0000313" key="12">
    <source>
        <dbReference type="Proteomes" id="UP000823613"/>
    </source>
</evidence>
<keyword evidence="7 10" id="KW-0119">Carbohydrate metabolism</keyword>
<dbReference type="PANTHER" id="PTHR32438:SF5">
    <property type="entry name" value="4-ALPHA-GLUCANOTRANSFERASE DPE1, CHLOROPLASTIC_AMYLOPLASTIC"/>
    <property type="match status" value="1"/>
</dbReference>
<comment type="catalytic activity">
    <reaction evidence="1 10">
        <text>Transfers a segment of a (1-&gt;4)-alpha-D-glucan to a new position in an acceptor, which may be glucose or a (1-&gt;4)-alpha-D-glucan.</text>
        <dbReference type="EC" id="2.4.1.25"/>
    </reaction>
</comment>
<evidence type="ECO:0000256" key="6">
    <source>
        <dbReference type="ARBA" id="ARBA00022679"/>
    </source>
</evidence>
<sequence>MRTNGILMAISSLPGDFGIGDFGESAYKFADYLKKANIKIWQILPLNPTGYGNSPYQSSCGHAIDSIYIDLYELAKEGLIETPKPFNKTKKLIDYPAVREHKEKYLREAFKNSKSFLEKQTFKKWIKDNPWVVDYAQFTVISLKNNYLDWWFWDKKERYAHYKHEFDFTPFNEEILYIEWCQYVAFKQFRKLKEYINKCGIELMGDIPFYVGGNSSDCWSNQDEFKLDENDVPELVAGVPPDYFSATGQRWGNPIYDWEYMKEDGFTFWMERIEFAATLFDIIRIDHFRAFDTYWAVDAECDTAIVGEWKHAYGDELFAKLFEKHPDIKIIAEDLGDLFPSVLELRDKYHLKGMNVLEFTIFNPEFEVKENQIIYSGTHDNDTLRGWYKNLKENELELLKIILRRDKVKGRSIKDKLFNLIFGSICDTAIIPIQDYLWKDNDTRMNVPGILGGTNWAYKLADFTEFIEVIPYIKELNKKYNR</sequence>
<dbReference type="GO" id="GO:0005975">
    <property type="term" value="P:carbohydrate metabolic process"/>
    <property type="evidence" value="ECO:0007669"/>
    <property type="project" value="InterPro"/>
</dbReference>
<evidence type="ECO:0000256" key="2">
    <source>
        <dbReference type="ARBA" id="ARBA00005684"/>
    </source>
</evidence>
<dbReference type="GO" id="GO:0004134">
    <property type="term" value="F:4-alpha-glucanotransferase activity"/>
    <property type="evidence" value="ECO:0007669"/>
    <property type="project" value="UniProtKB-EC"/>
</dbReference>
<dbReference type="EMBL" id="JADIMY010000094">
    <property type="protein sequence ID" value="MBO8427839.1"/>
    <property type="molecule type" value="Genomic_DNA"/>
</dbReference>
<protein>
    <recommendedName>
        <fullName evidence="4 10">4-alpha-glucanotransferase</fullName>
        <ecNumber evidence="3 10">2.4.1.25</ecNumber>
    </recommendedName>
    <alternativeName>
        <fullName evidence="8 10">Amylomaltase</fullName>
    </alternativeName>
    <alternativeName>
        <fullName evidence="9 10">Disproportionating enzyme</fullName>
    </alternativeName>
</protein>
<accession>A0A9D9DHN1</accession>
<comment type="caution">
    <text evidence="11">The sequence shown here is derived from an EMBL/GenBank/DDBJ whole genome shotgun (WGS) entry which is preliminary data.</text>
</comment>
<evidence type="ECO:0000256" key="1">
    <source>
        <dbReference type="ARBA" id="ARBA00000439"/>
    </source>
</evidence>
<comment type="similarity">
    <text evidence="2 10">Belongs to the disproportionating enzyme family.</text>
</comment>
<evidence type="ECO:0000256" key="5">
    <source>
        <dbReference type="ARBA" id="ARBA00022676"/>
    </source>
</evidence>
<dbReference type="NCBIfam" id="NF011080">
    <property type="entry name" value="PRK14508.1-3"/>
    <property type="match status" value="1"/>
</dbReference>
<dbReference type="EC" id="2.4.1.25" evidence="3 10"/>
<dbReference type="NCBIfam" id="TIGR00217">
    <property type="entry name" value="malQ"/>
    <property type="match status" value="1"/>
</dbReference>
<name>A0A9D9DHN1_9BACL</name>
<keyword evidence="5 10" id="KW-0328">Glycosyltransferase</keyword>
<evidence type="ECO:0000256" key="7">
    <source>
        <dbReference type="ARBA" id="ARBA00023277"/>
    </source>
</evidence>
<dbReference type="Gene3D" id="3.20.20.80">
    <property type="entry name" value="Glycosidases"/>
    <property type="match status" value="1"/>
</dbReference>
<dbReference type="InterPro" id="IPR003385">
    <property type="entry name" value="Glyco_hydro_77"/>
</dbReference>
<dbReference type="Pfam" id="PF02446">
    <property type="entry name" value="Glyco_hydro_77"/>
    <property type="match status" value="1"/>
</dbReference>
<evidence type="ECO:0000256" key="9">
    <source>
        <dbReference type="ARBA" id="ARBA00031501"/>
    </source>
</evidence>
<gene>
    <name evidence="11" type="primary">malQ</name>
    <name evidence="11" type="ORF">IAC58_04735</name>
</gene>
<dbReference type="SUPFAM" id="SSF51445">
    <property type="entry name" value="(Trans)glycosidases"/>
    <property type="match status" value="1"/>
</dbReference>
<dbReference type="AlphaFoldDB" id="A0A9D9DHN1"/>
<reference evidence="11" key="1">
    <citation type="submission" date="2020-10" db="EMBL/GenBank/DDBJ databases">
        <authorList>
            <person name="Gilroy R."/>
        </authorList>
    </citation>
    <scope>NUCLEOTIDE SEQUENCE</scope>
    <source>
        <strain evidence="11">11159</strain>
    </source>
</reference>
<proteinExistence type="inferred from homology"/>
<organism evidence="11 12">
    <name type="scientific">Candidatus Onthovivens merdipullorum</name>
    <dbReference type="NCBI Taxonomy" id="2840889"/>
    <lineage>
        <taxon>Bacteria</taxon>
        <taxon>Bacillati</taxon>
        <taxon>Bacillota</taxon>
        <taxon>Bacilli</taxon>
        <taxon>Bacillales</taxon>
        <taxon>Candidatus Onthovivens</taxon>
    </lineage>
</organism>
<evidence type="ECO:0000256" key="10">
    <source>
        <dbReference type="RuleBase" id="RU361207"/>
    </source>
</evidence>
<reference evidence="11" key="2">
    <citation type="journal article" date="2021" name="PeerJ">
        <title>Extensive microbial diversity within the chicken gut microbiome revealed by metagenomics and culture.</title>
        <authorList>
            <person name="Gilroy R."/>
            <person name="Ravi A."/>
            <person name="Getino M."/>
            <person name="Pursley I."/>
            <person name="Horton D.L."/>
            <person name="Alikhan N.F."/>
            <person name="Baker D."/>
            <person name="Gharbi K."/>
            <person name="Hall N."/>
            <person name="Watson M."/>
            <person name="Adriaenssens E.M."/>
            <person name="Foster-Nyarko E."/>
            <person name="Jarju S."/>
            <person name="Secka A."/>
            <person name="Antonio M."/>
            <person name="Oren A."/>
            <person name="Chaudhuri R.R."/>
            <person name="La Ragione R."/>
            <person name="Hildebrand F."/>
            <person name="Pallen M.J."/>
        </authorList>
    </citation>
    <scope>NUCLEOTIDE SEQUENCE</scope>
    <source>
        <strain evidence="11">11159</strain>
    </source>
</reference>
<evidence type="ECO:0000256" key="3">
    <source>
        <dbReference type="ARBA" id="ARBA00012560"/>
    </source>
</evidence>
<evidence type="ECO:0000256" key="8">
    <source>
        <dbReference type="ARBA" id="ARBA00031423"/>
    </source>
</evidence>
<evidence type="ECO:0000313" key="11">
    <source>
        <dbReference type="EMBL" id="MBO8427839.1"/>
    </source>
</evidence>
<evidence type="ECO:0000256" key="4">
    <source>
        <dbReference type="ARBA" id="ARBA00020295"/>
    </source>
</evidence>